<proteinExistence type="predicted"/>
<reference evidence="1" key="1">
    <citation type="submission" date="2021-12" db="EMBL/GenBank/DDBJ databases">
        <authorList>
            <person name="King R."/>
        </authorList>
    </citation>
    <scope>NUCLEOTIDE SEQUENCE</scope>
</reference>
<gene>
    <name evidence="1" type="ORF">BEMITA_LOCUS8867</name>
</gene>
<dbReference type="Proteomes" id="UP001152759">
    <property type="component" value="Chromosome 5"/>
</dbReference>
<name>A0A9P0AD34_BEMTA</name>
<protein>
    <submittedName>
        <fullName evidence="1">Uncharacterized protein</fullName>
    </submittedName>
</protein>
<evidence type="ECO:0000313" key="1">
    <source>
        <dbReference type="EMBL" id="CAH0390113.1"/>
    </source>
</evidence>
<dbReference type="AlphaFoldDB" id="A0A9P0AD34"/>
<organism evidence="1 2">
    <name type="scientific">Bemisia tabaci</name>
    <name type="common">Sweetpotato whitefly</name>
    <name type="synonym">Aleurodes tabaci</name>
    <dbReference type="NCBI Taxonomy" id="7038"/>
    <lineage>
        <taxon>Eukaryota</taxon>
        <taxon>Metazoa</taxon>
        <taxon>Ecdysozoa</taxon>
        <taxon>Arthropoda</taxon>
        <taxon>Hexapoda</taxon>
        <taxon>Insecta</taxon>
        <taxon>Pterygota</taxon>
        <taxon>Neoptera</taxon>
        <taxon>Paraneoptera</taxon>
        <taxon>Hemiptera</taxon>
        <taxon>Sternorrhyncha</taxon>
        <taxon>Aleyrodoidea</taxon>
        <taxon>Aleyrodidae</taxon>
        <taxon>Aleyrodinae</taxon>
        <taxon>Bemisia</taxon>
    </lineage>
</organism>
<sequence>MAANLGGGKFCNFFKCRYKKKSDLEKKNYKREKATKSLFLRV</sequence>
<keyword evidence="2" id="KW-1185">Reference proteome</keyword>
<evidence type="ECO:0000313" key="2">
    <source>
        <dbReference type="Proteomes" id="UP001152759"/>
    </source>
</evidence>
<accession>A0A9P0AD34</accession>
<dbReference type="EMBL" id="OU963866">
    <property type="protein sequence ID" value="CAH0390113.1"/>
    <property type="molecule type" value="Genomic_DNA"/>
</dbReference>